<evidence type="ECO:0000313" key="2">
    <source>
        <dbReference type="Proteomes" id="UP001347796"/>
    </source>
</evidence>
<gene>
    <name evidence="1" type="ORF">SNE40_016036</name>
</gene>
<dbReference type="PANTHER" id="PTHR31362">
    <property type="entry name" value="GLYCOSYLTRANSFERASE STELLO1-RELATED"/>
    <property type="match status" value="1"/>
</dbReference>
<evidence type="ECO:0000313" key="1">
    <source>
        <dbReference type="EMBL" id="KAK6172366.1"/>
    </source>
</evidence>
<name>A0AAN8J836_PATCE</name>
<dbReference type="EMBL" id="JAZGQO010000011">
    <property type="protein sequence ID" value="KAK6172366.1"/>
    <property type="molecule type" value="Genomic_DNA"/>
</dbReference>
<comment type="caution">
    <text evidence="1">The sequence shown here is derived from an EMBL/GenBank/DDBJ whole genome shotgun (WGS) entry which is preliminary data.</text>
</comment>
<protein>
    <submittedName>
        <fullName evidence="1">Uncharacterized protein</fullName>
    </submittedName>
</protein>
<keyword evidence="2" id="KW-1185">Reference proteome</keyword>
<organism evidence="1 2">
    <name type="scientific">Patella caerulea</name>
    <name type="common">Rayed Mediterranean limpet</name>
    <dbReference type="NCBI Taxonomy" id="87958"/>
    <lineage>
        <taxon>Eukaryota</taxon>
        <taxon>Metazoa</taxon>
        <taxon>Spiralia</taxon>
        <taxon>Lophotrochozoa</taxon>
        <taxon>Mollusca</taxon>
        <taxon>Gastropoda</taxon>
        <taxon>Patellogastropoda</taxon>
        <taxon>Patelloidea</taxon>
        <taxon>Patellidae</taxon>
        <taxon>Patella</taxon>
    </lineage>
</organism>
<reference evidence="1 2" key="1">
    <citation type="submission" date="2024-01" db="EMBL/GenBank/DDBJ databases">
        <title>The genome of the rayed Mediterranean limpet Patella caerulea (Linnaeus, 1758).</title>
        <authorList>
            <person name="Anh-Thu Weber A."/>
            <person name="Halstead-Nussloch G."/>
        </authorList>
    </citation>
    <scope>NUCLEOTIDE SEQUENCE [LARGE SCALE GENOMIC DNA]</scope>
    <source>
        <strain evidence="1">AATW-2023a</strain>
        <tissue evidence="1">Whole specimen</tissue>
    </source>
</reference>
<dbReference type="AlphaFoldDB" id="A0AAN8J836"/>
<proteinExistence type="predicted"/>
<dbReference type="Proteomes" id="UP001347796">
    <property type="component" value="Unassembled WGS sequence"/>
</dbReference>
<accession>A0AAN8J836</accession>
<dbReference type="PANTHER" id="PTHR31362:SF0">
    <property type="entry name" value="EXOSTOSIN DOMAIN-CONTAINING PROTEIN-RELATED"/>
    <property type="match status" value="1"/>
</dbReference>
<dbReference type="InterPro" id="IPR005049">
    <property type="entry name" value="STL-like"/>
</dbReference>
<sequence>MEQQQLDVATSSNEQVVQPLDEFTRISYIGMEHDKWIVVNIPQEENQAKFAMSRVKGWKIVITGNDYAKPFYCKIPYCIYLSPSVITKIELPLPEELLIKSYHLGFIGYLYAIQHGAKYILSVSADVHSLTDLDMFQFRPTTSGIVYNEAEILNPDIFAGETLKQKVPYGQNPTGEGTYPYTFFLEDEINPVLQLPLYSCSTFKYENNTINFSTDPKLKNHTKLAPIFSIPSGLVRLTSSVVLYKHEIFWSLFMNLVHETTNSLVYKRIVEQILEKLNFRVMLIPFKPCTKELPVNQTSSNVSISPAVPKEYFLCPETSLYQCLLRMAKSMHSGGHMNDDDLISLETWLFVLAYISYKEPVFKRKARSAEATDNIRILMSTHMYSDADTEFLENLSPLLINATNAKNVCPDLNMSWKEPIMDDVMLIVTFNEIKWYINMPYIELMYRRYFKHILVCGPMPEAFAEVLSNNSYITTFFHIDALNRGWVDMFECTQYAMMMNFRVKGYLQIGDDTLVNVWNMFRLPRDQIILPNVISWYNRSSEQQQWYYWDIEIGRPALNKLMAALENAALVEGDKMAKQYLDMYKYNMKDTSIAFYRGGDFFYIPEKLRDAYIYISKACLRHKLMDEVAIPTFTMGLAESKDIFRVRDGSLWRQEARDQYALFFDINTLFIHPFKLGKFFANKTDSNNFFCDPFMKFSLLKIKSLATDRLKPLINTGIVWNNMNGGPVRPGEKHTFITG</sequence>
<dbReference type="Pfam" id="PF03385">
    <property type="entry name" value="STELLO"/>
    <property type="match status" value="1"/>
</dbReference>